<protein>
    <submittedName>
        <fullName evidence="1">Uncharacterized protein</fullName>
    </submittedName>
</protein>
<dbReference type="RefSeq" id="WP_220210800.1">
    <property type="nucleotide sequence ID" value="NZ_BNJK01000002.1"/>
</dbReference>
<sequence length="75" mass="8272">MVAEDDLKQLAARSPFRYQSQGDGSWRCPPAEEAVSALGLTFRVRSSAELHSTSINTLLFLEDIKMLMGCAARLL</sequence>
<dbReference type="EMBL" id="BNJK01000002">
    <property type="protein sequence ID" value="GHP00243.1"/>
    <property type="molecule type" value="Genomic_DNA"/>
</dbReference>
<reference evidence="1" key="1">
    <citation type="submission" date="2020-10" db="EMBL/GenBank/DDBJ databases">
        <title>Taxonomic study of unclassified bacteria belonging to the class Ktedonobacteria.</title>
        <authorList>
            <person name="Yabe S."/>
            <person name="Wang C.M."/>
            <person name="Zheng Y."/>
            <person name="Sakai Y."/>
            <person name="Cavaletti L."/>
            <person name="Monciardini P."/>
            <person name="Donadio S."/>
        </authorList>
    </citation>
    <scope>NUCLEOTIDE SEQUENCE</scope>
    <source>
        <strain evidence="1">ID150040</strain>
    </source>
</reference>
<keyword evidence="2" id="KW-1185">Reference proteome</keyword>
<evidence type="ECO:0000313" key="1">
    <source>
        <dbReference type="EMBL" id="GHP00243.1"/>
    </source>
</evidence>
<proteinExistence type="predicted"/>
<evidence type="ECO:0000313" key="2">
    <source>
        <dbReference type="Proteomes" id="UP000597444"/>
    </source>
</evidence>
<name>A0A8J3J0S1_9CHLR</name>
<comment type="caution">
    <text evidence="1">The sequence shown here is derived from an EMBL/GenBank/DDBJ whole genome shotgun (WGS) entry which is preliminary data.</text>
</comment>
<dbReference type="Proteomes" id="UP000597444">
    <property type="component" value="Unassembled WGS sequence"/>
</dbReference>
<gene>
    <name evidence="1" type="ORF">KSF_102900</name>
</gene>
<organism evidence="1 2">
    <name type="scientific">Reticulibacter mediterranei</name>
    <dbReference type="NCBI Taxonomy" id="2778369"/>
    <lineage>
        <taxon>Bacteria</taxon>
        <taxon>Bacillati</taxon>
        <taxon>Chloroflexota</taxon>
        <taxon>Ktedonobacteria</taxon>
        <taxon>Ktedonobacterales</taxon>
        <taxon>Reticulibacteraceae</taxon>
        <taxon>Reticulibacter</taxon>
    </lineage>
</organism>
<accession>A0A8J3J0S1</accession>
<dbReference type="AlphaFoldDB" id="A0A8J3J0S1"/>